<dbReference type="SUPFAM" id="SSF53649">
    <property type="entry name" value="Alkaline phosphatase-like"/>
    <property type="match status" value="1"/>
</dbReference>
<sequence>MSHTPLFGLDRRNFLRVASAGVVGATWPTLSVSANESGKRRPEGFGKAKSVLIVLLSGGPSQLDMLDPKPEAPAEVRGEFKPIGTTIPGVQVCEHLPKLAKQTDRWAIVRTLAHREHNHLLATHVALTGRPTPIPRGGSDLDRVESRNDFPNFAAALDFVQPRTDGIPSGVSLPNYLIEGPLTWPGQHAGFLGAKHDPWQINGDPNNKDFQMQALAMREGMSTGRLQSRRELLESLNRGHTTLTGTETNSLRDQQSLAYNLLTSGKLTQAFDINRESDETRDRYGRNKFGQSLLLSKRMVEAGVPVVQATMGIVQTWDTHVDNWGKLKNTLLPQLDQGLEALTDDLQSSGLLDETLLIVMGEFGRTPRVSTLPGQTIPGRDHWAHAYSGLFAGAGIQGGQVLGQTDAQAAYPITNSWSPADICSTVFNALGVDEETTISDPLQRPHPLLNGKVISNLYTGASA</sequence>
<dbReference type="EMBL" id="PUHY01000004">
    <property type="protein sequence ID" value="PQO39533.1"/>
    <property type="molecule type" value="Genomic_DNA"/>
</dbReference>
<accession>A0A2S8G538</accession>
<gene>
    <name evidence="1" type="ORF">C5Y83_01960</name>
</gene>
<dbReference type="PANTHER" id="PTHR43737:SF1">
    <property type="entry name" value="DUF1501 DOMAIN-CONTAINING PROTEIN"/>
    <property type="match status" value="1"/>
</dbReference>
<dbReference type="RefSeq" id="WP_105327970.1">
    <property type="nucleotide sequence ID" value="NZ_PUHY01000004.1"/>
</dbReference>
<dbReference type="InterPro" id="IPR017850">
    <property type="entry name" value="Alkaline_phosphatase_core_sf"/>
</dbReference>
<name>A0A2S8G538_9BACT</name>
<dbReference type="InterPro" id="IPR006311">
    <property type="entry name" value="TAT_signal"/>
</dbReference>
<dbReference type="InterPro" id="IPR010869">
    <property type="entry name" value="DUF1501"/>
</dbReference>
<dbReference type="Proteomes" id="UP000238322">
    <property type="component" value="Unassembled WGS sequence"/>
</dbReference>
<dbReference type="Pfam" id="PF07394">
    <property type="entry name" value="DUF1501"/>
    <property type="match status" value="1"/>
</dbReference>
<dbReference type="AlphaFoldDB" id="A0A2S8G538"/>
<organism evidence="1 2">
    <name type="scientific">Blastopirellula marina</name>
    <dbReference type="NCBI Taxonomy" id="124"/>
    <lineage>
        <taxon>Bacteria</taxon>
        <taxon>Pseudomonadati</taxon>
        <taxon>Planctomycetota</taxon>
        <taxon>Planctomycetia</taxon>
        <taxon>Pirellulales</taxon>
        <taxon>Pirellulaceae</taxon>
        <taxon>Blastopirellula</taxon>
    </lineage>
</organism>
<evidence type="ECO:0000313" key="1">
    <source>
        <dbReference type="EMBL" id="PQO39533.1"/>
    </source>
</evidence>
<evidence type="ECO:0000313" key="2">
    <source>
        <dbReference type="Proteomes" id="UP000238322"/>
    </source>
</evidence>
<dbReference type="PROSITE" id="PS51318">
    <property type="entry name" value="TAT"/>
    <property type="match status" value="1"/>
</dbReference>
<comment type="caution">
    <text evidence="1">The sequence shown here is derived from an EMBL/GenBank/DDBJ whole genome shotgun (WGS) entry which is preliminary data.</text>
</comment>
<dbReference type="PANTHER" id="PTHR43737">
    <property type="entry name" value="BLL7424 PROTEIN"/>
    <property type="match status" value="1"/>
</dbReference>
<dbReference type="OrthoDB" id="127333at2"/>
<reference evidence="1 2" key="1">
    <citation type="submission" date="2018-02" db="EMBL/GenBank/DDBJ databases">
        <title>Comparative genomes isolates from brazilian mangrove.</title>
        <authorList>
            <person name="Araujo J.E."/>
            <person name="Taketani R.G."/>
            <person name="Silva M.C.P."/>
            <person name="Loureco M.V."/>
            <person name="Andreote F.D."/>
        </authorList>
    </citation>
    <scope>NUCLEOTIDE SEQUENCE [LARGE SCALE GENOMIC DNA]</scope>
    <source>
        <strain evidence="1 2">Hex-1 MGV</strain>
    </source>
</reference>
<protein>
    <submittedName>
        <fullName evidence="1">DUF1501 domain-containing protein</fullName>
    </submittedName>
</protein>
<proteinExistence type="predicted"/>